<dbReference type="Proteomes" id="UP000030765">
    <property type="component" value="Unassembled WGS sequence"/>
</dbReference>
<name>A0A084W5A1_ANOSI</name>
<accession>A0A084W5A1</accession>
<evidence type="ECO:0000313" key="3">
    <source>
        <dbReference type="EnsemblMetazoa" id="ASIC013401-PA"/>
    </source>
</evidence>
<dbReference type="EnsemblMetazoa" id="ASIC013401-RA">
    <property type="protein sequence ID" value="ASIC013401-PA"/>
    <property type="gene ID" value="ASIC013401"/>
</dbReference>
<reference evidence="2 4" key="1">
    <citation type="journal article" date="2014" name="BMC Genomics">
        <title>Genome sequence of Anopheles sinensis provides insight into genetics basis of mosquito competence for malaria parasites.</title>
        <authorList>
            <person name="Zhou D."/>
            <person name="Zhang D."/>
            <person name="Ding G."/>
            <person name="Shi L."/>
            <person name="Hou Q."/>
            <person name="Ye Y."/>
            <person name="Xu Y."/>
            <person name="Zhou H."/>
            <person name="Xiong C."/>
            <person name="Li S."/>
            <person name="Yu J."/>
            <person name="Hong S."/>
            <person name="Yu X."/>
            <person name="Zou P."/>
            <person name="Chen C."/>
            <person name="Chang X."/>
            <person name="Wang W."/>
            <person name="Lv Y."/>
            <person name="Sun Y."/>
            <person name="Ma L."/>
            <person name="Shen B."/>
            <person name="Zhu C."/>
        </authorList>
    </citation>
    <scope>NUCLEOTIDE SEQUENCE [LARGE SCALE GENOMIC DNA]</scope>
</reference>
<feature type="compositionally biased region" description="Basic and acidic residues" evidence="1">
    <location>
        <begin position="10"/>
        <end position="23"/>
    </location>
</feature>
<organism evidence="2">
    <name type="scientific">Anopheles sinensis</name>
    <name type="common">Mosquito</name>
    <dbReference type="NCBI Taxonomy" id="74873"/>
    <lineage>
        <taxon>Eukaryota</taxon>
        <taxon>Metazoa</taxon>
        <taxon>Ecdysozoa</taxon>
        <taxon>Arthropoda</taxon>
        <taxon>Hexapoda</taxon>
        <taxon>Insecta</taxon>
        <taxon>Pterygota</taxon>
        <taxon>Neoptera</taxon>
        <taxon>Endopterygota</taxon>
        <taxon>Diptera</taxon>
        <taxon>Nematocera</taxon>
        <taxon>Culicoidea</taxon>
        <taxon>Culicidae</taxon>
        <taxon>Anophelinae</taxon>
        <taxon>Anopheles</taxon>
    </lineage>
</organism>
<proteinExistence type="predicted"/>
<gene>
    <name evidence="2" type="ORF">ZHAS_00013401</name>
</gene>
<dbReference type="EMBL" id="ATLV01020561">
    <property type="status" value="NOT_ANNOTATED_CDS"/>
    <property type="molecule type" value="Genomic_DNA"/>
</dbReference>
<sequence>MASNGTQSYPKDRRLTSNSREDVGRELILRIPDHEFKEPVSPQILTKLAKFGGNEESTK</sequence>
<dbReference type="VEuPathDB" id="VectorBase:ASIC013401"/>
<dbReference type="AlphaFoldDB" id="A0A084W5A1"/>
<evidence type="ECO:0000313" key="4">
    <source>
        <dbReference type="Proteomes" id="UP000030765"/>
    </source>
</evidence>
<keyword evidence="4" id="KW-1185">Reference proteome</keyword>
<reference evidence="3" key="2">
    <citation type="submission" date="2020-05" db="UniProtKB">
        <authorList>
            <consortium name="EnsemblMetazoa"/>
        </authorList>
    </citation>
    <scope>IDENTIFICATION</scope>
</reference>
<dbReference type="EMBL" id="KE525303">
    <property type="protein sequence ID" value="KFB45395.1"/>
    <property type="molecule type" value="Genomic_DNA"/>
</dbReference>
<evidence type="ECO:0000256" key="1">
    <source>
        <dbReference type="SAM" id="MobiDB-lite"/>
    </source>
</evidence>
<protein>
    <submittedName>
        <fullName evidence="2 3">Breast and ovarian cancer susceptibility 2</fullName>
    </submittedName>
</protein>
<feature type="region of interest" description="Disordered" evidence="1">
    <location>
        <begin position="1"/>
        <end position="23"/>
    </location>
</feature>
<evidence type="ECO:0000313" key="2">
    <source>
        <dbReference type="EMBL" id="KFB45395.1"/>
    </source>
</evidence>